<feature type="region of interest" description="Disordered" evidence="1">
    <location>
        <begin position="375"/>
        <end position="409"/>
    </location>
</feature>
<reference evidence="2" key="1">
    <citation type="journal article" date="2022" name="Int. J. Mol. Sci.">
        <title>Draft Genome of Tanacetum Coccineum: Genomic Comparison of Closely Related Tanacetum-Family Plants.</title>
        <authorList>
            <person name="Yamashiro T."/>
            <person name="Shiraishi A."/>
            <person name="Nakayama K."/>
            <person name="Satake H."/>
        </authorList>
    </citation>
    <scope>NUCLEOTIDE SEQUENCE</scope>
</reference>
<proteinExistence type="predicted"/>
<gene>
    <name evidence="2" type="ORF">Tco_0652657</name>
</gene>
<evidence type="ECO:0000313" key="2">
    <source>
        <dbReference type="EMBL" id="GJS57873.1"/>
    </source>
</evidence>
<protein>
    <submittedName>
        <fullName evidence="2">Uncharacterized protein</fullName>
    </submittedName>
</protein>
<feature type="compositionally biased region" description="Basic and acidic residues" evidence="1">
    <location>
        <begin position="388"/>
        <end position="398"/>
    </location>
</feature>
<comment type="caution">
    <text evidence="2">The sequence shown here is derived from an EMBL/GenBank/DDBJ whole genome shotgun (WGS) entry which is preliminary data.</text>
</comment>
<accession>A0ABQ4WYI1</accession>
<evidence type="ECO:0000313" key="3">
    <source>
        <dbReference type="Proteomes" id="UP001151760"/>
    </source>
</evidence>
<organism evidence="2 3">
    <name type="scientific">Tanacetum coccineum</name>
    <dbReference type="NCBI Taxonomy" id="301880"/>
    <lineage>
        <taxon>Eukaryota</taxon>
        <taxon>Viridiplantae</taxon>
        <taxon>Streptophyta</taxon>
        <taxon>Embryophyta</taxon>
        <taxon>Tracheophyta</taxon>
        <taxon>Spermatophyta</taxon>
        <taxon>Magnoliopsida</taxon>
        <taxon>eudicotyledons</taxon>
        <taxon>Gunneridae</taxon>
        <taxon>Pentapetalae</taxon>
        <taxon>asterids</taxon>
        <taxon>campanulids</taxon>
        <taxon>Asterales</taxon>
        <taxon>Asteraceae</taxon>
        <taxon>Asteroideae</taxon>
        <taxon>Anthemideae</taxon>
        <taxon>Anthemidinae</taxon>
        <taxon>Tanacetum</taxon>
    </lineage>
</organism>
<feature type="compositionally biased region" description="Polar residues" evidence="1">
    <location>
        <begin position="328"/>
        <end position="341"/>
    </location>
</feature>
<evidence type="ECO:0000256" key="1">
    <source>
        <dbReference type="SAM" id="MobiDB-lite"/>
    </source>
</evidence>
<feature type="non-terminal residue" evidence="2">
    <location>
        <position position="1"/>
    </location>
</feature>
<name>A0ABQ4WYI1_9ASTR</name>
<feature type="region of interest" description="Disordered" evidence="1">
    <location>
        <begin position="299"/>
        <end position="349"/>
    </location>
</feature>
<keyword evidence="3" id="KW-1185">Reference proteome</keyword>
<dbReference type="EMBL" id="BQNB010009040">
    <property type="protein sequence ID" value="GJS57873.1"/>
    <property type="molecule type" value="Genomic_DNA"/>
</dbReference>
<dbReference type="Proteomes" id="UP001151760">
    <property type="component" value="Unassembled WGS sequence"/>
</dbReference>
<sequence length="431" mass="46385">HVLLYVARAARKENEDDIDGAIVEAHADLKRHYCTYIAPNNFLWISSTFRINFSPPVRRASSNAVDVTNAHTSSTGGSKVTASLINPTCGGTEVTDTTYDMSNSTASNSTSGNFTSNTTLPNANMSGLADTGVTSFNHMLNTNVTPDVVTIPGQLGIHSVINTGPIPYISVVSLSPSKNGSATKNGGDHVVNVPTDTGYDVWLTLTSVHEFSSIEGVDSVLHDGPWMIRGVPIFLNKWPHSGHNSYARTLIEINACNDFSDNLSLDDCPKAPKRVVNRMDKGNGVSSGADDKGFIEVKKKSSGDNNGGNKNFKLVSVKPKTQYRPKTKLTTEGASQKTTPSVGKKDVSTSHNGTFSIINSLEALNVDNPVIEEVETGNKASTSGGKRVLVDDDGKPLENVDYSGDQDSEDEWRETYMNADYDSYDDDMYGG</sequence>
<reference evidence="2" key="2">
    <citation type="submission" date="2022-01" db="EMBL/GenBank/DDBJ databases">
        <authorList>
            <person name="Yamashiro T."/>
            <person name="Shiraishi A."/>
            <person name="Satake H."/>
            <person name="Nakayama K."/>
        </authorList>
    </citation>
    <scope>NUCLEOTIDE SEQUENCE</scope>
</reference>